<dbReference type="NCBIfam" id="NF011604">
    <property type="entry name" value="PRK15030.1"/>
    <property type="match status" value="1"/>
</dbReference>
<evidence type="ECO:0000256" key="1">
    <source>
        <dbReference type="ARBA" id="ARBA00004519"/>
    </source>
</evidence>
<dbReference type="EMBL" id="PYKJ01000495">
    <property type="protein sequence ID" value="TGC90279.1"/>
    <property type="molecule type" value="Genomic_DNA"/>
</dbReference>
<dbReference type="InterPro" id="IPR058625">
    <property type="entry name" value="MdtA-like_BSH"/>
</dbReference>
<reference evidence="15 16" key="1">
    <citation type="submission" date="2018-03" db="EMBL/GenBank/DDBJ databases">
        <title>Non-Typhoidal Salmonella genome sequencing and assembly.</title>
        <authorList>
            <person name="Matchawe C."/>
        </authorList>
    </citation>
    <scope>NUCLEOTIDE SEQUENCE [LARGE SCALE GENOMIC DNA]</scope>
    <source>
        <strain evidence="15 16">20dea</strain>
    </source>
</reference>
<evidence type="ECO:0000256" key="6">
    <source>
        <dbReference type="ARBA" id="ARBA00022729"/>
    </source>
</evidence>
<dbReference type="PANTHER" id="PTHR30158:SF3">
    <property type="entry name" value="MULTIDRUG EFFLUX PUMP SUBUNIT ACRA-RELATED"/>
    <property type="match status" value="1"/>
</dbReference>
<dbReference type="Gene3D" id="2.40.50.100">
    <property type="match status" value="1"/>
</dbReference>
<keyword evidence="6 10" id="KW-0732">Signal</keyword>
<accession>A0A5R1YQP8</accession>
<dbReference type="InterPro" id="IPR058624">
    <property type="entry name" value="MdtA-like_HH"/>
</dbReference>
<dbReference type="InterPro" id="IPR058627">
    <property type="entry name" value="MdtA-like_C"/>
</dbReference>
<sequence>MNKNRGLTPLAVVLMLSGSLALTGCDDKQDQQGGQQMPEVGVVTLKTEPLQITTELPGRTVAYRIAEVRPQVSGIILKRNFVEGSDIEAGVSLYQIDPATYQATYDSAKGDLAKAQAAANIAELTVKRYQKLLGTQYISKQEYDQALADAQQATAAVVAAKAAVETARINLAYTKVTSPISGRIGKSSVTEGALVQNGQASALATVQQLDPIYVDVTQSSNDFLRLKQELANGSLKQENGKAKVDLVTSDGIKFPQSGTLEVSDVTVDQTTGSITLRAIFPNPDHTLLPGMFVRARLQEGTKPTALLVPQQGVTRTPRGDATVLVVGADNKVETRQIVASQAIGDKWLVTDGLKAGDRVVVSGLQKVRPGAQVKVQEITADNKQQAASGDQPAQPRS</sequence>
<dbReference type="GO" id="GO:0140330">
    <property type="term" value="P:xenobiotic detoxification by transmembrane export across the cell outer membrane"/>
    <property type="evidence" value="ECO:0007669"/>
    <property type="project" value="UniProtKB-ARBA"/>
</dbReference>
<evidence type="ECO:0000256" key="9">
    <source>
        <dbReference type="ARBA" id="ARBA00023288"/>
    </source>
</evidence>
<keyword evidence="3" id="KW-0813">Transport</keyword>
<dbReference type="GO" id="GO:0015721">
    <property type="term" value="P:bile acid and bile salt transport"/>
    <property type="evidence" value="ECO:0007669"/>
    <property type="project" value="TreeGrafter"/>
</dbReference>
<dbReference type="FunFam" id="1.10.287.470:FF:000002">
    <property type="entry name" value="Efflux RND transporter periplasmic adaptor subunit"/>
    <property type="match status" value="1"/>
</dbReference>
<evidence type="ECO:0000256" key="2">
    <source>
        <dbReference type="ARBA" id="ARBA00009477"/>
    </source>
</evidence>
<dbReference type="Gene3D" id="2.40.30.170">
    <property type="match status" value="1"/>
</dbReference>
<keyword evidence="8" id="KW-0564">Palmitate</keyword>
<feature type="domain" description="Multidrug resistance protein MdtA-like beta-barrel" evidence="13">
    <location>
        <begin position="211"/>
        <end position="301"/>
    </location>
</feature>
<gene>
    <name evidence="15" type="ORF">C9F08_25410</name>
</gene>
<evidence type="ECO:0000256" key="10">
    <source>
        <dbReference type="SAM" id="SignalP"/>
    </source>
</evidence>
<evidence type="ECO:0000313" key="15">
    <source>
        <dbReference type="EMBL" id="TGC90279.1"/>
    </source>
</evidence>
<dbReference type="Pfam" id="PF25917">
    <property type="entry name" value="BSH_RND"/>
    <property type="match status" value="1"/>
</dbReference>
<feature type="domain" description="Multidrug resistance protein MdtA-like alpha-helical hairpin" evidence="11">
    <location>
        <begin position="104"/>
        <end position="174"/>
    </location>
</feature>
<dbReference type="PROSITE" id="PS51257">
    <property type="entry name" value="PROKAR_LIPOPROTEIN"/>
    <property type="match status" value="1"/>
</dbReference>
<evidence type="ECO:0000259" key="12">
    <source>
        <dbReference type="Pfam" id="PF25917"/>
    </source>
</evidence>
<keyword evidence="7" id="KW-0472">Membrane</keyword>
<name>A0A5R1YQP8_SALEN</name>
<dbReference type="GO" id="GO:0022857">
    <property type="term" value="F:transmembrane transporter activity"/>
    <property type="evidence" value="ECO:0007669"/>
    <property type="project" value="InterPro"/>
</dbReference>
<feature type="signal peptide" evidence="10">
    <location>
        <begin position="1"/>
        <end position="21"/>
    </location>
</feature>
<dbReference type="InterPro" id="IPR058628">
    <property type="entry name" value="AcrA"/>
</dbReference>
<comment type="caution">
    <text evidence="15">The sequence shown here is derived from an EMBL/GenBank/DDBJ whole genome shotgun (WGS) entry which is preliminary data.</text>
</comment>
<organism evidence="15 16">
    <name type="scientific">Salmonella enteritidis</name>
    <dbReference type="NCBI Taxonomy" id="149539"/>
    <lineage>
        <taxon>Bacteria</taxon>
        <taxon>Pseudomonadati</taxon>
        <taxon>Pseudomonadota</taxon>
        <taxon>Gammaproteobacteria</taxon>
        <taxon>Enterobacterales</taxon>
        <taxon>Enterobacteriaceae</taxon>
        <taxon>Salmonella</taxon>
    </lineage>
</organism>
<dbReference type="Pfam" id="PF25876">
    <property type="entry name" value="HH_MFP_RND"/>
    <property type="match status" value="1"/>
</dbReference>
<dbReference type="GO" id="GO:0005886">
    <property type="term" value="C:plasma membrane"/>
    <property type="evidence" value="ECO:0007669"/>
    <property type="project" value="UniProtKB-SubCell"/>
</dbReference>
<feature type="chain" id="PRO_5024299874" evidence="10">
    <location>
        <begin position="22"/>
        <end position="397"/>
    </location>
</feature>
<dbReference type="InterPro" id="IPR058626">
    <property type="entry name" value="MdtA-like_b-barrel"/>
</dbReference>
<dbReference type="InterPro" id="IPR006143">
    <property type="entry name" value="RND_pump_MFP"/>
</dbReference>
<evidence type="ECO:0000256" key="5">
    <source>
        <dbReference type="ARBA" id="ARBA00022519"/>
    </source>
</evidence>
<dbReference type="NCBIfam" id="TIGR01730">
    <property type="entry name" value="RND_mfp"/>
    <property type="match status" value="1"/>
</dbReference>
<evidence type="ECO:0000256" key="3">
    <source>
        <dbReference type="ARBA" id="ARBA00022448"/>
    </source>
</evidence>
<proteinExistence type="inferred from homology"/>
<feature type="domain" description="Multidrug resistance protein MdtA-like C-terminal permuted SH3" evidence="14">
    <location>
        <begin position="305"/>
        <end position="366"/>
    </location>
</feature>
<dbReference type="Gene3D" id="2.40.420.20">
    <property type="match status" value="1"/>
</dbReference>
<feature type="domain" description="Multidrug resistance protein MdtA-like barrel-sandwich hybrid" evidence="12">
    <location>
        <begin position="64"/>
        <end position="207"/>
    </location>
</feature>
<evidence type="ECO:0000256" key="8">
    <source>
        <dbReference type="ARBA" id="ARBA00023139"/>
    </source>
</evidence>
<evidence type="ECO:0000256" key="7">
    <source>
        <dbReference type="ARBA" id="ARBA00023136"/>
    </source>
</evidence>
<keyword evidence="5" id="KW-0997">Cell inner membrane</keyword>
<evidence type="ECO:0000313" key="16">
    <source>
        <dbReference type="Proteomes" id="UP000297537"/>
    </source>
</evidence>
<dbReference type="Pfam" id="PF25967">
    <property type="entry name" value="RND-MFP_C"/>
    <property type="match status" value="1"/>
</dbReference>
<dbReference type="Pfam" id="PF25944">
    <property type="entry name" value="Beta-barrel_RND"/>
    <property type="match status" value="1"/>
</dbReference>
<evidence type="ECO:0000256" key="4">
    <source>
        <dbReference type="ARBA" id="ARBA00022475"/>
    </source>
</evidence>
<keyword evidence="9" id="KW-0449">Lipoprotein</keyword>
<evidence type="ECO:0000259" key="11">
    <source>
        <dbReference type="Pfam" id="PF25876"/>
    </source>
</evidence>
<dbReference type="SUPFAM" id="SSF111369">
    <property type="entry name" value="HlyD-like secretion proteins"/>
    <property type="match status" value="1"/>
</dbReference>
<dbReference type="Gene3D" id="1.10.287.470">
    <property type="entry name" value="Helix hairpin bin"/>
    <property type="match status" value="1"/>
</dbReference>
<dbReference type="PANTHER" id="PTHR30158">
    <property type="entry name" value="ACRA/E-RELATED COMPONENT OF DRUG EFFLUX TRANSPORTER"/>
    <property type="match status" value="1"/>
</dbReference>
<evidence type="ECO:0000259" key="13">
    <source>
        <dbReference type="Pfam" id="PF25944"/>
    </source>
</evidence>
<dbReference type="RefSeq" id="WP_135426204.1">
    <property type="nucleotide sequence ID" value="NZ_PYKJ01000495.1"/>
</dbReference>
<evidence type="ECO:0000259" key="14">
    <source>
        <dbReference type="Pfam" id="PF25967"/>
    </source>
</evidence>
<dbReference type="Proteomes" id="UP000297537">
    <property type="component" value="Unassembled WGS sequence"/>
</dbReference>
<dbReference type="FunFam" id="2.40.420.20:FF:000001">
    <property type="entry name" value="Efflux RND transporter periplasmic adaptor subunit"/>
    <property type="match status" value="1"/>
</dbReference>
<keyword evidence="4" id="KW-1003">Cell membrane</keyword>
<comment type="similarity">
    <text evidence="2">Belongs to the membrane fusion protein (MFP) (TC 8.A.1) family.</text>
</comment>
<dbReference type="AlphaFoldDB" id="A0A5R1YQP8"/>
<dbReference type="FunFam" id="2.40.30.170:FF:000001">
    <property type="entry name" value="Multidrug resistance efflux transporter MdtE"/>
    <property type="match status" value="1"/>
</dbReference>
<comment type="subcellular location">
    <subcellularLocation>
        <location evidence="1">Cell inner membrane</location>
        <topology evidence="1">Lipid-anchor</topology>
    </subcellularLocation>
</comment>
<dbReference type="GO" id="GO:0046677">
    <property type="term" value="P:response to antibiotic"/>
    <property type="evidence" value="ECO:0007669"/>
    <property type="project" value="TreeGrafter"/>
</dbReference>
<protein>
    <submittedName>
        <fullName evidence="15">Efflux transporter periplasmic adaptor subunit</fullName>
    </submittedName>
</protein>